<keyword evidence="2" id="KW-1185">Reference proteome</keyword>
<evidence type="ECO:0000313" key="1">
    <source>
        <dbReference type="EMBL" id="KAJ7230652.1"/>
    </source>
</evidence>
<gene>
    <name evidence="1" type="ORF">GGX14DRAFT_411654</name>
</gene>
<comment type="caution">
    <text evidence="1">The sequence shown here is derived from an EMBL/GenBank/DDBJ whole genome shotgun (WGS) entry which is preliminary data.</text>
</comment>
<dbReference type="SUPFAM" id="SSF51445">
    <property type="entry name" value="(Trans)glycosidases"/>
    <property type="match status" value="1"/>
</dbReference>
<evidence type="ECO:0000313" key="2">
    <source>
        <dbReference type="Proteomes" id="UP001219525"/>
    </source>
</evidence>
<reference evidence="1" key="1">
    <citation type="submission" date="2023-03" db="EMBL/GenBank/DDBJ databases">
        <title>Massive genome expansion in bonnet fungi (Mycena s.s.) driven by repeated elements and novel gene families across ecological guilds.</title>
        <authorList>
            <consortium name="Lawrence Berkeley National Laboratory"/>
            <person name="Harder C.B."/>
            <person name="Miyauchi S."/>
            <person name="Viragh M."/>
            <person name="Kuo A."/>
            <person name="Thoen E."/>
            <person name="Andreopoulos B."/>
            <person name="Lu D."/>
            <person name="Skrede I."/>
            <person name="Drula E."/>
            <person name="Henrissat B."/>
            <person name="Morin E."/>
            <person name="Kohler A."/>
            <person name="Barry K."/>
            <person name="LaButti K."/>
            <person name="Morin E."/>
            <person name="Salamov A."/>
            <person name="Lipzen A."/>
            <person name="Mereny Z."/>
            <person name="Hegedus B."/>
            <person name="Baldrian P."/>
            <person name="Stursova M."/>
            <person name="Weitz H."/>
            <person name="Taylor A."/>
            <person name="Grigoriev I.V."/>
            <person name="Nagy L.G."/>
            <person name="Martin F."/>
            <person name="Kauserud H."/>
        </authorList>
    </citation>
    <scope>NUCLEOTIDE SEQUENCE</scope>
    <source>
        <strain evidence="1">9144</strain>
    </source>
</reference>
<proteinExistence type="predicted"/>
<sequence length="131" mass="14823">MDINWQYNNPANPADAQIGPQGYDNHLYYKCVFSGVSLIRTRMHTSSCNLNRVQADAAKGNSPLWFGEWGLATNFNATDDFLCKWADAQKLAYSKDAGWIGRTWRVLDLGISPRILLRCMTRPSVLRTLPL</sequence>
<organism evidence="1 2">
    <name type="scientific">Mycena pura</name>
    <dbReference type="NCBI Taxonomy" id="153505"/>
    <lineage>
        <taxon>Eukaryota</taxon>
        <taxon>Fungi</taxon>
        <taxon>Dikarya</taxon>
        <taxon>Basidiomycota</taxon>
        <taxon>Agaricomycotina</taxon>
        <taxon>Agaricomycetes</taxon>
        <taxon>Agaricomycetidae</taxon>
        <taxon>Agaricales</taxon>
        <taxon>Marasmiineae</taxon>
        <taxon>Mycenaceae</taxon>
        <taxon>Mycena</taxon>
    </lineage>
</organism>
<name>A0AAD6YVP2_9AGAR</name>
<protein>
    <submittedName>
        <fullName evidence="1">Uncharacterized protein</fullName>
    </submittedName>
</protein>
<dbReference type="Proteomes" id="UP001219525">
    <property type="component" value="Unassembled WGS sequence"/>
</dbReference>
<feature type="non-terminal residue" evidence="1">
    <location>
        <position position="131"/>
    </location>
</feature>
<dbReference type="EMBL" id="JARJCW010000001">
    <property type="protein sequence ID" value="KAJ7230652.1"/>
    <property type="molecule type" value="Genomic_DNA"/>
</dbReference>
<accession>A0AAD6YVP2</accession>
<dbReference type="Gene3D" id="3.20.20.80">
    <property type="entry name" value="Glycosidases"/>
    <property type="match status" value="1"/>
</dbReference>
<dbReference type="InterPro" id="IPR017853">
    <property type="entry name" value="GH"/>
</dbReference>
<dbReference type="AlphaFoldDB" id="A0AAD6YVP2"/>